<reference evidence="3 4" key="1">
    <citation type="submission" date="2020-10" db="EMBL/GenBank/DDBJ databases">
        <title>Complete genome sequence of Corynebacterium jeddahense DSM 45997, type strain of Corynebacterium jeddahense.</title>
        <authorList>
            <person name="Busche T."/>
            <person name="Kalinowski J."/>
            <person name="Ruckert C."/>
        </authorList>
    </citation>
    <scope>NUCLEOTIDE SEQUENCE [LARGE SCALE GENOMIC DNA]</scope>
    <source>
        <strain evidence="3 4">DSM 45997</strain>
    </source>
</reference>
<accession>A0ABY7UHG3</accession>
<evidence type="ECO:0000313" key="4">
    <source>
        <dbReference type="Proteomes" id="UP001218071"/>
    </source>
</evidence>
<feature type="domain" description="DUF559" evidence="2">
    <location>
        <begin position="217"/>
        <end position="289"/>
    </location>
</feature>
<feature type="region of interest" description="Disordered" evidence="1">
    <location>
        <begin position="296"/>
        <end position="317"/>
    </location>
</feature>
<dbReference type="RefSeq" id="WP_042408477.1">
    <property type="nucleotide sequence ID" value="NZ_CBYN010000084.1"/>
</dbReference>
<evidence type="ECO:0000256" key="1">
    <source>
        <dbReference type="SAM" id="MobiDB-lite"/>
    </source>
</evidence>
<keyword evidence="4" id="KW-1185">Reference proteome</keyword>
<sequence length="317" mass="35226">MDRKALVKLLVRPGEADRQPCLRLSANKFVPEAAWEALEHHEREFLRCYAAGTGARKAVLVGRSAAVIHGMWTLPDHHAAVTLAVPGKKPPARASWPEGVEYSCMGIPPVDVETIVCATPGDVLRVTTPVRTAVDVARLHGVREGVVAMDSLLSKKSPAEQQRILGELEATIGRLAGKKGIANARQAFQWCSGWSESAYESLMRVVLLERGIVAEEQMWVGRYVRPDLLWGQLAIEIDGAVKLKHNAEEVAQDQLDRENWLRKQLYDAARFKPKRILKDEEGCVREILELKAHSETLGPPKVPATRARPSKGEHWRV</sequence>
<protein>
    <recommendedName>
        <fullName evidence="2">DUF559 domain-containing protein</fullName>
    </recommendedName>
</protein>
<proteinExistence type="predicted"/>
<organism evidence="3 4">
    <name type="scientific">Corynebacterium jeddahense</name>
    <dbReference type="NCBI Taxonomy" id="1414719"/>
    <lineage>
        <taxon>Bacteria</taxon>
        <taxon>Bacillati</taxon>
        <taxon>Actinomycetota</taxon>
        <taxon>Actinomycetes</taxon>
        <taxon>Mycobacteriales</taxon>
        <taxon>Corynebacteriaceae</taxon>
        <taxon>Corynebacterium</taxon>
    </lineage>
</organism>
<dbReference type="Proteomes" id="UP001218071">
    <property type="component" value="Chromosome"/>
</dbReference>
<evidence type="ECO:0000313" key="3">
    <source>
        <dbReference type="EMBL" id="WCZ37663.1"/>
    </source>
</evidence>
<dbReference type="Gene3D" id="3.40.960.10">
    <property type="entry name" value="VSR Endonuclease"/>
    <property type="match status" value="1"/>
</dbReference>
<dbReference type="InterPro" id="IPR007569">
    <property type="entry name" value="DUF559"/>
</dbReference>
<dbReference type="EMBL" id="CP063194">
    <property type="protein sequence ID" value="WCZ37663.1"/>
    <property type="molecule type" value="Genomic_DNA"/>
</dbReference>
<name>A0ABY7UHG3_9CORY</name>
<dbReference type="Pfam" id="PF04480">
    <property type="entry name" value="DUF559"/>
    <property type="match status" value="1"/>
</dbReference>
<gene>
    <name evidence="3" type="ORF">CJEDD_00120</name>
</gene>
<evidence type="ECO:0000259" key="2">
    <source>
        <dbReference type="Pfam" id="PF04480"/>
    </source>
</evidence>